<sequence length="654" mass="68272">MRVRRRASGAPGRSSSSTGRTVAALLATLALAAVPLPCVYAATAPRAVRQAAAARTGYAYPGGAGLRWGHASVIADETLYVFGGKQGAGNLMSDYAAGCMSLDLSSKFTTDEMVWVSDCAAKAPQLAGHTAVINPDLNMVMLFGGAVPDDGPAAASPLHLFSAEIKFWNTPGDMDFPLALGNHSAVIDMATGDMIVHGGVLRGSSALTDVVSNTTLHMVTVPDEHLALNSAPTALMVVVLPPPAPAPTPASTRAAPGSTLTVTTTAAQSSTVTTTVKNTAPTRTSTVTRTAASTTKRPASTAEPRPTSTSGGRPRPPISRGLLDRRAAGDAVPNALMSWTNATQPYGVAGRVGHTATMLGGGLMVVIGGFSEGGLVDMQTLFVYDAKAQSWRKRTARGQVPPPRRSHAATLINATAIAIHGGANADFSQALGDVAVLNTNTWTWQRPAIANAPAARYAHAAVQAGPYMLLTFGYVPSTTQAPAAGDRGMLILDTASWQYVTAFDPGRARLSTLLMNQKLSGGTIFGLFAASLVGLLVVLIMAYVGCTHYYSRHPLSDDDENMAMLPPAGLRSFGRRLTVRLGVRRPPLAVARPAAARPTAARPQTRFLANRTSTNLSLARAPRLSLTPTNDSLSPKPRDSRIMSPDMSTIDEKP</sequence>
<evidence type="ECO:0000313" key="1">
    <source>
        <dbReference type="EMBL" id="KAJ2767067.1"/>
    </source>
</evidence>
<protein>
    <submittedName>
        <fullName evidence="1">Uncharacterized protein</fullName>
    </submittedName>
</protein>
<organism evidence="1 2">
    <name type="scientific">Coemansia nantahalensis</name>
    <dbReference type="NCBI Taxonomy" id="2789366"/>
    <lineage>
        <taxon>Eukaryota</taxon>
        <taxon>Fungi</taxon>
        <taxon>Fungi incertae sedis</taxon>
        <taxon>Zoopagomycota</taxon>
        <taxon>Kickxellomycotina</taxon>
        <taxon>Kickxellomycetes</taxon>
        <taxon>Kickxellales</taxon>
        <taxon>Kickxellaceae</taxon>
        <taxon>Coemansia</taxon>
    </lineage>
</organism>
<comment type="caution">
    <text evidence="1">The sequence shown here is derived from an EMBL/GenBank/DDBJ whole genome shotgun (WGS) entry which is preliminary data.</text>
</comment>
<proteinExistence type="predicted"/>
<gene>
    <name evidence="1" type="ORF">IWQ57_004107</name>
</gene>
<name>A0ACC1JTN3_9FUNG</name>
<reference evidence="1" key="1">
    <citation type="submission" date="2022-07" db="EMBL/GenBank/DDBJ databases">
        <title>Phylogenomic reconstructions and comparative analyses of Kickxellomycotina fungi.</title>
        <authorList>
            <person name="Reynolds N.K."/>
            <person name="Stajich J.E."/>
            <person name="Barry K."/>
            <person name="Grigoriev I.V."/>
            <person name="Crous P."/>
            <person name="Smith M.E."/>
        </authorList>
    </citation>
    <scope>NUCLEOTIDE SEQUENCE</scope>
    <source>
        <strain evidence="1">CBS 109366</strain>
    </source>
</reference>
<dbReference type="EMBL" id="JANBUJ010001523">
    <property type="protein sequence ID" value="KAJ2767067.1"/>
    <property type="molecule type" value="Genomic_DNA"/>
</dbReference>
<keyword evidence="2" id="KW-1185">Reference proteome</keyword>
<accession>A0ACC1JTN3</accession>
<feature type="non-terminal residue" evidence="1">
    <location>
        <position position="654"/>
    </location>
</feature>
<evidence type="ECO:0000313" key="2">
    <source>
        <dbReference type="Proteomes" id="UP001140234"/>
    </source>
</evidence>
<dbReference type="Proteomes" id="UP001140234">
    <property type="component" value="Unassembled WGS sequence"/>
</dbReference>